<evidence type="ECO:0008006" key="3">
    <source>
        <dbReference type="Google" id="ProtNLM"/>
    </source>
</evidence>
<dbReference type="PANTHER" id="PTHR47680:SF2">
    <property type="entry name" value="SHEWANELLA-LIKE PROTEIN PHOSPHATASE 2"/>
    <property type="match status" value="1"/>
</dbReference>
<dbReference type="Proteomes" id="UP001154282">
    <property type="component" value="Unassembled WGS sequence"/>
</dbReference>
<dbReference type="PANTHER" id="PTHR47680">
    <property type="entry name" value="SHEWANELLA-LIKE PROTEIN PHOSPHATASE 2"/>
    <property type="match status" value="1"/>
</dbReference>
<dbReference type="Gene3D" id="3.60.21.10">
    <property type="match status" value="1"/>
</dbReference>
<keyword evidence="2" id="KW-1185">Reference proteome</keyword>
<dbReference type="AlphaFoldDB" id="A0AAV0RQ05"/>
<gene>
    <name evidence="1" type="ORF">LITE_LOCUS49163</name>
</gene>
<protein>
    <recommendedName>
        <fullName evidence="3">Calcineurin-like phosphoesterase domain-containing protein</fullName>
    </recommendedName>
</protein>
<name>A0AAV0RQ05_9ROSI</name>
<reference evidence="1" key="1">
    <citation type="submission" date="2022-08" db="EMBL/GenBank/DDBJ databases">
        <authorList>
            <person name="Gutierrez-Valencia J."/>
        </authorList>
    </citation>
    <scope>NUCLEOTIDE SEQUENCE</scope>
</reference>
<dbReference type="SUPFAM" id="SSF56300">
    <property type="entry name" value="Metallo-dependent phosphatases"/>
    <property type="match status" value="1"/>
</dbReference>
<sequence length="119" mass="12662">MEANHEDSCKALPELLSSFVDTFVDFSVSGGLFLPASPTSPPLPPATRYPTPSRLIAIGDLHGDLEKSKQAFRLAGLIDAADRWSGGSSTVVQVGDMFDRGVDERKDSLLLGEAEAGSR</sequence>
<organism evidence="1 2">
    <name type="scientific">Linum tenue</name>
    <dbReference type="NCBI Taxonomy" id="586396"/>
    <lineage>
        <taxon>Eukaryota</taxon>
        <taxon>Viridiplantae</taxon>
        <taxon>Streptophyta</taxon>
        <taxon>Embryophyta</taxon>
        <taxon>Tracheophyta</taxon>
        <taxon>Spermatophyta</taxon>
        <taxon>Magnoliopsida</taxon>
        <taxon>eudicotyledons</taxon>
        <taxon>Gunneridae</taxon>
        <taxon>Pentapetalae</taxon>
        <taxon>rosids</taxon>
        <taxon>fabids</taxon>
        <taxon>Malpighiales</taxon>
        <taxon>Linaceae</taxon>
        <taxon>Linum</taxon>
    </lineage>
</organism>
<dbReference type="EMBL" id="CAMGYJ010000011">
    <property type="protein sequence ID" value="CAI0559346.1"/>
    <property type="molecule type" value="Genomic_DNA"/>
</dbReference>
<comment type="caution">
    <text evidence="1">The sequence shown here is derived from an EMBL/GenBank/DDBJ whole genome shotgun (WGS) entry which is preliminary data.</text>
</comment>
<evidence type="ECO:0000313" key="2">
    <source>
        <dbReference type="Proteomes" id="UP001154282"/>
    </source>
</evidence>
<accession>A0AAV0RQ05</accession>
<dbReference type="InterPro" id="IPR029052">
    <property type="entry name" value="Metallo-depent_PP-like"/>
</dbReference>
<proteinExistence type="predicted"/>
<evidence type="ECO:0000313" key="1">
    <source>
        <dbReference type="EMBL" id="CAI0559346.1"/>
    </source>
</evidence>